<proteinExistence type="inferred from homology"/>
<feature type="transmembrane region" description="Helical" evidence="7">
    <location>
        <begin position="77"/>
        <end position="99"/>
    </location>
</feature>
<keyword evidence="4 7" id="KW-0812">Transmembrane</keyword>
<dbReference type="Pfam" id="PF00528">
    <property type="entry name" value="BPD_transp_1"/>
    <property type="match status" value="1"/>
</dbReference>
<accession>A0A9D5JY66</accession>
<evidence type="ECO:0000256" key="5">
    <source>
        <dbReference type="ARBA" id="ARBA00022989"/>
    </source>
</evidence>
<evidence type="ECO:0000256" key="2">
    <source>
        <dbReference type="ARBA" id="ARBA00022448"/>
    </source>
</evidence>
<dbReference type="InterPro" id="IPR035906">
    <property type="entry name" value="MetI-like_sf"/>
</dbReference>
<protein>
    <submittedName>
        <fullName evidence="9">ABC transporter permease subunit</fullName>
    </submittedName>
</protein>
<evidence type="ECO:0000313" key="9">
    <source>
        <dbReference type="EMBL" id="MBD3326344.1"/>
    </source>
</evidence>
<dbReference type="CDD" id="cd06261">
    <property type="entry name" value="TM_PBP2"/>
    <property type="match status" value="1"/>
</dbReference>
<dbReference type="AlphaFoldDB" id="A0A9D5JY66"/>
<evidence type="ECO:0000259" key="8">
    <source>
        <dbReference type="PROSITE" id="PS50928"/>
    </source>
</evidence>
<comment type="similarity">
    <text evidence="7">Belongs to the binding-protein-dependent transport system permease family.</text>
</comment>
<feature type="domain" description="ABC transmembrane type-1" evidence="8">
    <location>
        <begin position="73"/>
        <end position="289"/>
    </location>
</feature>
<dbReference type="PANTHER" id="PTHR30193:SF37">
    <property type="entry name" value="INNER MEMBRANE ABC TRANSPORTER PERMEASE PROTEIN YCJO"/>
    <property type="match status" value="1"/>
</dbReference>
<gene>
    <name evidence="9" type="ORF">GF339_17295</name>
</gene>
<dbReference type="Proteomes" id="UP000649604">
    <property type="component" value="Unassembled WGS sequence"/>
</dbReference>
<dbReference type="PROSITE" id="PS50928">
    <property type="entry name" value="ABC_TM1"/>
    <property type="match status" value="1"/>
</dbReference>
<dbReference type="Gene3D" id="1.10.3720.10">
    <property type="entry name" value="MetI-like"/>
    <property type="match status" value="1"/>
</dbReference>
<keyword evidence="2 7" id="KW-0813">Transport</keyword>
<evidence type="ECO:0000256" key="7">
    <source>
        <dbReference type="RuleBase" id="RU363032"/>
    </source>
</evidence>
<keyword evidence="6 7" id="KW-0472">Membrane</keyword>
<feature type="transmembrane region" description="Helical" evidence="7">
    <location>
        <begin position="20"/>
        <end position="39"/>
    </location>
</feature>
<evidence type="ECO:0000256" key="4">
    <source>
        <dbReference type="ARBA" id="ARBA00022692"/>
    </source>
</evidence>
<evidence type="ECO:0000256" key="6">
    <source>
        <dbReference type="ARBA" id="ARBA00023136"/>
    </source>
</evidence>
<dbReference type="SUPFAM" id="SSF161098">
    <property type="entry name" value="MetI-like"/>
    <property type="match status" value="1"/>
</dbReference>
<feature type="transmembrane region" description="Helical" evidence="7">
    <location>
        <begin position="268"/>
        <end position="288"/>
    </location>
</feature>
<evidence type="ECO:0000256" key="1">
    <source>
        <dbReference type="ARBA" id="ARBA00004651"/>
    </source>
</evidence>
<dbReference type="GO" id="GO:0055085">
    <property type="term" value="P:transmembrane transport"/>
    <property type="evidence" value="ECO:0007669"/>
    <property type="project" value="InterPro"/>
</dbReference>
<dbReference type="GO" id="GO:0005886">
    <property type="term" value="C:plasma membrane"/>
    <property type="evidence" value="ECO:0007669"/>
    <property type="project" value="UniProtKB-SubCell"/>
</dbReference>
<evidence type="ECO:0000256" key="3">
    <source>
        <dbReference type="ARBA" id="ARBA00022475"/>
    </source>
</evidence>
<sequence>MKSNSVVNFIDRKFHYFCTLPAFIVILIVVAFPTLYGLYTSFFVRNLLRGKIYFTGFDNYIALFHDPIFWGDLYRTVIYTVGSLLIGFTLAFFLALALNSGIRLRVVFIVAILLPWMTPPVSGSIMWKWIIHDVYGLLNYVLLKIGIIDQNVFWLGIPATAMLFLVILDAWYRIPLSTLILFAGMQRIPGELYDAARVDGAGRWQTVWHVTIPFIRHEILIALVIHSMFTFREFGFSYLLTGGGPGDKTQVLALSIYKTANLFLRQGYAAAMSIVMFILITAFVTGYFKAIKTKV</sequence>
<evidence type="ECO:0000313" key="10">
    <source>
        <dbReference type="Proteomes" id="UP000649604"/>
    </source>
</evidence>
<comment type="subcellular location">
    <subcellularLocation>
        <location evidence="1 7">Cell membrane</location>
        <topology evidence="1 7">Multi-pass membrane protein</topology>
    </subcellularLocation>
</comment>
<feature type="transmembrane region" description="Helical" evidence="7">
    <location>
        <begin position="106"/>
        <end position="131"/>
    </location>
</feature>
<dbReference type="PANTHER" id="PTHR30193">
    <property type="entry name" value="ABC TRANSPORTER PERMEASE PROTEIN"/>
    <property type="match status" value="1"/>
</dbReference>
<feature type="transmembrane region" description="Helical" evidence="7">
    <location>
        <begin position="151"/>
        <end position="172"/>
    </location>
</feature>
<name>A0A9D5JY66_9BACT</name>
<dbReference type="EMBL" id="WJJP01000565">
    <property type="protein sequence ID" value="MBD3326344.1"/>
    <property type="molecule type" value="Genomic_DNA"/>
</dbReference>
<keyword evidence="5 7" id="KW-1133">Transmembrane helix</keyword>
<dbReference type="InterPro" id="IPR051393">
    <property type="entry name" value="ABC_transporter_permease"/>
</dbReference>
<comment type="caution">
    <text evidence="9">The sequence shown here is derived from an EMBL/GenBank/DDBJ whole genome shotgun (WGS) entry which is preliminary data.</text>
</comment>
<keyword evidence="3" id="KW-1003">Cell membrane</keyword>
<reference evidence="9" key="1">
    <citation type="submission" date="2019-11" db="EMBL/GenBank/DDBJ databases">
        <title>Microbial mats filling the niche in hypersaline microbial mats.</title>
        <authorList>
            <person name="Wong H.L."/>
            <person name="Macleod F.I."/>
            <person name="White R.A. III"/>
            <person name="Burns B.P."/>
        </authorList>
    </citation>
    <scope>NUCLEOTIDE SEQUENCE</scope>
    <source>
        <strain evidence="9">Rbin_158</strain>
    </source>
</reference>
<dbReference type="InterPro" id="IPR000515">
    <property type="entry name" value="MetI-like"/>
</dbReference>
<organism evidence="9 10">
    <name type="scientific">candidate division KSB3 bacterium</name>
    <dbReference type="NCBI Taxonomy" id="2044937"/>
    <lineage>
        <taxon>Bacteria</taxon>
        <taxon>candidate division KSB3</taxon>
    </lineage>
</organism>